<evidence type="ECO:0000313" key="3">
    <source>
        <dbReference type="EMBL" id="GJT55572.1"/>
    </source>
</evidence>
<evidence type="ECO:0000313" key="2">
    <source>
        <dbReference type="EMBL" id="GJT53342.1"/>
    </source>
</evidence>
<accession>A0ABQ4X4W5</accession>
<evidence type="ECO:0000313" key="1">
    <source>
        <dbReference type="EMBL" id="GJS59920.1"/>
    </source>
</evidence>
<name>A0ABQ4X4W5_9ASTR</name>
<organism evidence="1 4">
    <name type="scientific">Tanacetum coccineum</name>
    <dbReference type="NCBI Taxonomy" id="301880"/>
    <lineage>
        <taxon>Eukaryota</taxon>
        <taxon>Viridiplantae</taxon>
        <taxon>Streptophyta</taxon>
        <taxon>Embryophyta</taxon>
        <taxon>Tracheophyta</taxon>
        <taxon>Spermatophyta</taxon>
        <taxon>Magnoliopsida</taxon>
        <taxon>eudicotyledons</taxon>
        <taxon>Gunneridae</taxon>
        <taxon>Pentapetalae</taxon>
        <taxon>asterids</taxon>
        <taxon>campanulids</taxon>
        <taxon>Asterales</taxon>
        <taxon>Asteraceae</taxon>
        <taxon>Asteroideae</taxon>
        <taxon>Anthemideae</taxon>
        <taxon>Anthemidinae</taxon>
        <taxon>Tanacetum</taxon>
    </lineage>
</organism>
<sequence length="116" mass="12290">MSPSNPSPLFASLHYLTIEVDFGLCEIQVGRGLGARVSGEGKVEGLSWKRESVLESGIARKRGGEVVWVLAPSPNKVMGVGFVCQMAEIGCSWARLGPSKSSQSLSIDTNGLVVID</sequence>
<comment type="caution">
    <text evidence="1">The sequence shown here is derived from an EMBL/GenBank/DDBJ whole genome shotgun (WGS) entry which is preliminary data.</text>
</comment>
<evidence type="ECO:0000313" key="4">
    <source>
        <dbReference type="Proteomes" id="UP001151760"/>
    </source>
</evidence>
<dbReference type="EMBL" id="BQNB010016579">
    <property type="protein sequence ID" value="GJT53342.1"/>
    <property type="molecule type" value="Genomic_DNA"/>
</dbReference>
<reference evidence="1" key="2">
    <citation type="submission" date="2022-01" db="EMBL/GenBank/DDBJ databases">
        <authorList>
            <person name="Yamashiro T."/>
            <person name="Shiraishi A."/>
            <person name="Satake H."/>
            <person name="Nakayama K."/>
        </authorList>
    </citation>
    <scope>NUCLEOTIDE SEQUENCE</scope>
</reference>
<keyword evidence="4" id="KW-1185">Reference proteome</keyword>
<protein>
    <submittedName>
        <fullName evidence="1">Uncharacterized protein</fullName>
    </submittedName>
</protein>
<reference evidence="1" key="1">
    <citation type="journal article" date="2022" name="Int. J. Mol. Sci.">
        <title>Draft Genome of Tanacetum Coccineum: Genomic Comparison of Closely Related Tanacetum-Family Plants.</title>
        <authorList>
            <person name="Yamashiro T."/>
            <person name="Shiraishi A."/>
            <person name="Nakayama K."/>
            <person name="Satake H."/>
        </authorList>
    </citation>
    <scope>NUCLEOTIDE SEQUENCE</scope>
</reference>
<proteinExistence type="predicted"/>
<dbReference type="Proteomes" id="UP001151760">
    <property type="component" value="Unassembled WGS sequence"/>
</dbReference>
<dbReference type="EMBL" id="BQNB010016768">
    <property type="protein sequence ID" value="GJT55572.1"/>
    <property type="molecule type" value="Genomic_DNA"/>
</dbReference>
<dbReference type="EMBL" id="BQNB010009184">
    <property type="protein sequence ID" value="GJS59920.1"/>
    <property type="molecule type" value="Genomic_DNA"/>
</dbReference>
<gene>
    <name evidence="1" type="ORF">Tco_0654704</name>
    <name evidence="2" type="ORF">Tco_0988396</name>
    <name evidence="3" type="ORF">Tco_0990626</name>
</gene>